<dbReference type="InterPro" id="IPR045312">
    <property type="entry name" value="PCBER-like"/>
</dbReference>
<dbReference type="EMBL" id="CP144051">
    <property type="protein sequence ID" value="WWD15631.1"/>
    <property type="molecule type" value="Genomic_DNA"/>
</dbReference>
<reference evidence="4" key="1">
    <citation type="submission" date="2017-08" db="EMBL/GenBank/DDBJ databases">
        <authorList>
            <person name="Cuomo C."/>
            <person name="Billmyre B."/>
            <person name="Heitman J."/>
        </authorList>
    </citation>
    <scope>NUCLEOTIDE SEQUENCE</scope>
    <source>
        <strain evidence="4">CBS 12478</strain>
    </source>
</reference>
<protein>
    <recommendedName>
        <fullName evidence="3">NmrA-like domain-containing protein</fullName>
    </recommendedName>
</protein>
<accession>A0A5M6BS46</accession>
<dbReference type="InterPro" id="IPR051609">
    <property type="entry name" value="NmrA/Isoflavone_reductase-like"/>
</dbReference>
<sequence length="303" mass="33747">MTKSILLIGAGELGLAILETLLEHPSKPEITVLLRPSSNTDLSSYGTRVRVLHGDISLSVEELAALFEEFEVIVSAIGFTSGPGSQLKLAKAVLQSQGVKKHYVPWQFGVDYDTIGRGSSQPLFDEQLDVRDLLRSQSQDQITWTIISTGLFTSFLFNPAFGVVDFHPDKKAEKTKKVTVTALGSWDNKLTITSAENIGLFTNRILLDHSEPEEGVIFVGDDTVTFGTLAQVLEEKGWQVEKRLATVEELENDLRQNTEDVGARYKLVWARGRGVAWDLDECWNKRNRVETGGVAEWIERNLK</sequence>
<dbReference type="CDD" id="cd05259">
    <property type="entry name" value="PCBER_SDR_a"/>
    <property type="match status" value="1"/>
</dbReference>
<dbReference type="PANTHER" id="PTHR47706:SF6">
    <property type="entry name" value="NMRA-LIKE FAMILY PROTEIN (AFU_ORTHOLOGUE AFUA_6G00280)"/>
    <property type="match status" value="1"/>
</dbReference>
<gene>
    <name evidence="4" type="ORF">CI109_100053</name>
</gene>
<name>A0A5M6BS46_9TREE</name>
<feature type="domain" description="NmrA-like" evidence="3">
    <location>
        <begin position="1"/>
        <end position="246"/>
    </location>
</feature>
<reference evidence="4" key="2">
    <citation type="submission" date="2024-01" db="EMBL/GenBank/DDBJ databases">
        <title>Comparative genomics of Cryptococcus and Kwoniella reveals pathogenesis evolution and contrasting modes of karyotype evolution via chromosome fusion or intercentromeric recombination.</title>
        <authorList>
            <person name="Coelho M.A."/>
            <person name="David-Palma M."/>
            <person name="Shea T."/>
            <person name="Bowers K."/>
            <person name="McGinley-Smith S."/>
            <person name="Mohammad A.W."/>
            <person name="Gnirke A."/>
            <person name="Yurkov A.M."/>
            <person name="Nowrousian M."/>
            <person name="Sun S."/>
            <person name="Cuomo C.A."/>
            <person name="Heitman J."/>
        </authorList>
    </citation>
    <scope>NUCLEOTIDE SEQUENCE</scope>
    <source>
        <strain evidence="4">CBS 12478</strain>
    </source>
</reference>
<evidence type="ECO:0000259" key="3">
    <source>
        <dbReference type="Pfam" id="PF05368"/>
    </source>
</evidence>
<keyword evidence="2" id="KW-0560">Oxidoreductase</keyword>
<dbReference type="AlphaFoldDB" id="A0A5M6BS46"/>
<keyword evidence="1" id="KW-0521">NADP</keyword>
<dbReference type="Pfam" id="PF05368">
    <property type="entry name" value="NmrA"/>
    <property type="match status" value="1"/>
</dbReference>
<dbReference type="PANTHER" id="PTHR47706">
    <property type="entry name" value="NMRA-LIKE FAMILY PROTEIN"/>
    <property type="match status" value="1"/>
</dbReference>
<organism evidence="4 5">
    <name type="scientific">Kwoniella shandongensis</name>
    <dbReference type="NCBI Taxonomy" id="1734106"/>
    <lineage>
        <taxon>Eukaryota</taxon>
        <taxon>Fungi</taxon>
        <taxon>Dikarya</taxon>
        <taxon>Basidiomycota</taxon>
        <taxon>Agaricomycotina</taxon>
        <taxon>Tremellomycetes</taxon>
        <taxon>Tremellales</taxon>
        <taxon>Cryptococcaceae</taxon>
        <taxon>Kwoniella</taxon>
    </lineage>
</organism>
<dbReference type="Proteomes" id="UP000322225">
    <property type="component" value="Chromosome 1"/>
</dbReference>
<proteinExistence type="predicted"/>
<evidence type="ECO:0000313" key="4">
    <source>
        <dbReference type="EMBL" id="WWD15631.1"/>
    </source>
</evidence>
<dbReference type="GeneID" id="43591265"/>
<keyword evidence="5" id="KW-1185">Reference proteome</keyword>
<dbReference type="RefSeq" id="XP_031858594.1">
    <property type="nucleotide sequence ID" value="XM_032007097.1"/>
</dbReference>
<dbReference type="GO" id="GO:0016491">
    <property type="term" value="F:oxidoreductase activity"/>
    <property type="evidence" value="ECO:0007669"/>
    <property type="project" value="UniProtKB-KW"/>
</dbReference>
<dbReference type="Gene3D" id="3.90.25.10">
    <property type="entry name" value="UDP-galactose 4-epimerase, domain 1"/>
    <property type="match status" value="1"/>
</dbReference>
<dbReference type="InterPro" id="IPR008030">
    <property type="entry name" value="NmrA-like"/>
</dbReference>
<dbReference type="KEGG" id="ksn:43591265"/>
<evidence type="ECO:0000256" key="1">
    <source>
        <dbReference type="ARBA" id="ARBA00022857"/>
    </source>
</evidence>
<evidence type="ECO:0000313" key="5">
    <source>
        <dbReference type="Proteomes" id="UP000322225"/>
    </source>
</evidence>
<dbReference type="Gene3D" id="3.40.50.720">
    <property type="entry name" value="NAD(P)-binding Rossmann-like Domain"/>
    <property type="match status" value="1"/>
</dbReference>
<dbReference type="InterPro" id="IPR036291">
    <property type="entry name" value="NAD(P)-bd_dom_sf"/>
</dbReference>
<evidence type="ECO:0000256" key="2">
    <source>
        <dbReference type="ARBA" id="ARBA00023002"/>
    </source>
</evidence>
<dbReference type="OrthoDB" id="5283654at2759"/>
<dbReference type="SUPFAM" id="SSF51735">
    <property type="entry name" value="NAD(P)-binding Rossmann-fold domains"/>
    <property type="match status" value="1"/>
</dbReference>